<name>A0A2K5AU24_CAEEL</name>
<keyword evidence="2" id="KW-1185">Reference proteome</keyword>
<dbReference type="AGR" id="WB:WBGene00303065"/>
<accession>A0A2K5AU24</accession>
<dbReference type="WormBase" id="H03A11.13">
    <property type="protein sequence ID" value="CE52597"/>
    <property type="gene ID" value="WBGene00303065"/>
</dbReference>
<dbReference type="Proteomes" id="UP000001940">
    <property type="component" value="Chromosome X"/>
</dbReference>
<sequence length="10" mass="1159">MKLKPAKSKK</sequence>
<evidence type="ECO:0000313" key="2">
    <source>
        <dbReference type="Proteomes" id="UP000001940"/>
    </source>
</evidence>
<evidence type="ECO:0000313" key="3">
    <source>
        <dbReference type="WormBase" id="H03A11.13"/>
    </source>
</evidence>
<dbReference type="InParanoid" id="A0A2K5AU24"/>
<dbReference type="EMBL" id="BX284606">
    <property type="protein sequence ID" value="SPC48671.1"/>
    <property type="molecule type" value="Genomic_DNA"/>
</dbReference>
<gene>
    <name evidence="1" type="ORF">CELE_H03A11.13</name>
    <name evidence="1 3" type="ORF">H03A11.13</name>
</gene>
<reference evidence="1 2" key="1">
    <citation type="journal article" date="1998" name="Science">
        <title>Genome sequence of the nematode C. elegans: a platform for investigating biology.</title>
        <authorList>
            <consortium name="The C. elegans sequencing consortium"/>
            <person name="Sulson J.E."/>
            <person name="Waterston R."/>
        </authorList>
    </citation>
    <scope>NUCLEOTIDE SEQUENCE [LARGE SCALE GENOMIC DNA]</scope>
    <source>
        <strain evidence="1 2">Bristol N2</strain>
    </source>
</reference>
<evidence type="ECO:0000313" key="1">
    <source>
        <dbReference type="EMBL" id="SPC48671.1"/>
    </source>
</evidence>
<proteinExistence type="predicted"/>
<protein>
    <submittedName>
        <fullName evidence="1">Uncharacterized protein</fullName>
    </submittedName>
</protein>
<organism evidence="1 2">
    <name type="scientific">Caenorhabditis elegans</name>
    <dbReference type="NCBI Taxonomy" id="6239"/>
    <lineage>
        <taxon>Eukaryota</taxon>
        <taxon>Metazoa</taxon>
        <taxon>Ecdysozoa</taxon>
        <taxon>Nematoda</taxon>
        <taxon>Chromadorea</taxon>
        <taxon>Rhabditida</taxon>
        <taxon>Rhabditina</taxon>
        <taxon>Rhabditomorpha</taxon>
        <taxon>Rhabditoidea</taxon>
        <taxon>Rhabditidae</taxon>
        <taxon>Peloderinae</taxon>
        <taxon>Caenorhabditis</taxon>
    </lineage>
</organism>